<feature type="domain" description="Radical SAM core" evidence="6">
    <location>
        <begin position="149"/>
        <end position="215"/>
    </location>
</feature>
<keyword evidence="4" id="KW-0408">Iron</keyword>
<comment type="cofactor">
    <cofactor evidence="1">
        <name>[4Fe-4S] cluster</name>
        <dbReference type="ChEBI" id="CHEBI:49883"/>
    </cofactor>
</comment>
<dbReference type="PANTHER" id="PTHR43409">
    <property type="entry name" value="ANAEROBIC MAGNESIUM-PROTOPORPHYRIN IX MONOMETHYL ESTER CYCLASE-RELATED"/>
    <property type="match status" value="1"/>
</dbReference>
<evidence type="ECO:0000313" key="7">
    <source>
        <dbReference type="EMBL" id="KKK94599.1"/>
    </source>
</evidence>
<keyword evidence="3" id="KW-0479">Metal-binding</keyword>
<dbReference type="GO" id="GO:0003824">
    <property type="term" value="F:catalytic activity"/>
    <property type="evidence" value="ECO:0007669"/>
    <property type="project" value="InterPro"/>
</dbReference>
<evidence type="ECO:0000256" key="4">
    <source>
        <dbReference type="ARBA" id="ARBA00023004"/>
    </source>
</evidence>
<dbReference type="SUPFAM" id="SSF102114">
    <property type="entry name" value="Radical SAM enzymes"/>
    <property type="match status" value="1"/>
</dbReference>
<sequence length="228" mass="26538">MERILLVEPDYKNKYPPIGLMKIASYHRGKEDYVEFYKGKAPYTMIAKFDRVYVTTLFTFYYEITVETIRHYLNYMHKDNVYVGGISATLLQKKYKKDLKIDNVIARQLTSSSLLGYDDAVNIDDLPLDYDILDDIKYEYPSGDNIFLYTTRGCPRGCEFCAVSKLEPRFKDTNSIINQINATREKYGDKRNILIMDNNVLYSKELDKVVRDLNAVGYINNTPNYIGV</sequence>
<dbReference type="Gene3D" id="3.80.30.20">
    <property type="entry name" value="tm_1862 like domain"/>
    <property type="match status" value="1"/>
</dbReference>
<protein>
    <recommendedName>
        <fullName evidence="6">Radical SAM core domain-containing protein</fullName>
    </recommendedName>
</protein>
<evidence type="ECO:0000256" key="3">
    <source>
        <dbReference type="ARBA" id="ARBA00022723"/>
    </source>
</evidence>
<evidence type="ECO:0000256" key="2">
    <source>
        <dbReference type="ARBA" id="ARBA00022691"/>
    </source>
</evidence>
<evidence type="ECO:0000259" key="6">
    <source>
        <dbReference type="Pfam" id="PF04055"/>
    </source>
</evidence>
<feature type="non-terminal residue" evidence="7">
    <location>
        <position position="228"/>
    </location>
</feature>
<evidence type="ECO:0000256" key="5">
    <source>
        <dbReference type="ARBA" id="ARBA00023014"/>
    </source>
</evidence>
<keyword evidence="5" id="KW-0411">Iron-sulfur</keyword>
<keyword evidence="2" id="KW-0949">S-adenosyl-L-methionine</keyword>
<dbReference type="InterPro" id="IPR051198">
    <property type="entry name" value="BchE-like"/>
</dbReference>
<dbReference type="SFLD" id="SFLDS00029">
    <property type="entry name" value="Radical_SAM"/>
    <property type="match status" value="1"/>
</dbReference>
<organism evidence="7">
    <name type="scientific">marine sediment metagenome</name>
    <dbReference type="NCBI Taxonomy" id="412755"/>
    <lineage>
        <taxon>unclassified sequences</taxon>
        <taxon>metagenomes</taxon>
        <taxon>ecological metagenomes</taxon>
    </lineage>
</organism>
<accession>A0A0F9BW21</accession>
<dbReference type="InterPro" id="IPR058240">
    <property type="entry name" value="rSAM_sf"/>
</dbReference>
<proteinExistence type="predicted"/>
<name>A0A0F9BW21_9ZZZZ</name>
<dbReference type="InterPro" id="IPR007197">
    <property type="entry name" value="rSAM"/>
</dbReference>
<dbReference type="EMBL" id="LAZR01047276">
    <property type="protein sequence ID" value="KKK94599.1"/>
    <property type="molecule type" value="Genomic_DNA"/>
</dbReference>
<reference evidence="7" key="1">
    <citation type="journal article" date="2015" name="Nature">
        <title>Complex archaea that bridge the gap between prokaryotes and eukaryotes.</title>
        <authorList>
            <person name="Spang A."/>
            <person name="Saw J.H."/>
            <person name="Jorgensen S.L."/>
            <person name="Zaremba-Niedzwiedzka K."/>
            <person name="Martijn J."/>
            <person name="Lind A.E."/>
            <person name="van Eijk R."/>
            <person name="Schleper C."/>
            <person name="Guy L."/>
            <person name="Ettema T.J."/>
        </authorList>
    </citation>
    <scope>NUCLEOTIDE SEQUENCE</scope>
</reference>
<dbReference type="AlphaFoldDB" id="A0A0F9BW21"/>
<dbReference type="GO" id="GO:0046872">
    <property type="term" value="F:metal ion binding"/>
    <property type="evidence" value="ECO:0007669"/>
    <property type="project" value="UniProtKB-KW"/>
</dbReference>
<dbReference type="InterPro" id="IPR023404">
    <property type="entry name" value="rSAM_horseshoe"/>
</dbReference>
<gene>
    <name evidence="7" type="ORF">LCGC14_2681240</name>
</gene>
<comment type="caution">
    <text evidence="7">The sequence shown here is derived from an EMBL/GenBank/DDBJ whole genome shotgun (WGS) entry which is preliminary data.</text>
</comment>
<evidence type="ECO:0000256" key="1">
    <source>
        <dbReference type="ARBA" id="ARBA00001966"/>
    </source>
</evidence>
<dbReference type="GO" id="GO:0051536">
    <property type="term" value="F:iron-sulfur cluster binding"/>
    <property type="evidence" value="ECO:0007669"/>
    <property type="project" value="UniProtKB-KW"/>
</dbReference>
<dbReference type="Pfam" id="PF04055">
    <property type="entry name" value="Radical_SAM"/>
    <property type="match status" value="1"/>
</dbReference>